<dbReference type="Gene3D" id="3.40.50.1240">
    <property type="entry name" value="Phosphoglycerate mutase-like"/>
    <property type="match status" value="1"/>
</dbReference>
<evidence type="ECO:0000256" key="8">
    <source>
        <dbReference type="SAM" id="Phobius"/>
    </source>
</evidence>
<keyword evidence="8" id="KW-0812">Transmembrane</keyword>
<dbReference type="PANTHER" id="PTHR11567">
    <property type="entry name" value="ACID PHOSPHATASE-RELATED"/>
    <property type="match status" value="1"/>
</dbReference>
<evidence type="ECO:0000256" key="7">
    <source>
        <dbReference type="ARBA" id="ARBA00023180"/>
    </source>
</evidence>
<dbReference type="AlphaFoldDB" id="A0A9N9RZP4"/>
<evidence type="ECO:0000313" key="10">
    <source>
        <dbReference type="EMBL" id="CAG9807128.1"/>
    </source>
</evidence>
<dbReference type="OrthoDB" id="10257284at2759"/>
<reference evidence="10" key="2">
    <citation type="submission" date="2022-10" db="EMBL/GenBank/DDBJ databases">
        <authorList>
            <consortium name="ENA_rothamsted_submissions"/>
            <consortium name="culmorum"/>
            <person name="King R."/>
        </authorList>
    </citation>
    <scope>NUCLEOTIDE SEQUENCE</scope>
</reference>
<dbReference type="InterPro" id="IPR033379">
    <property type="entry name" value="Acid_Pase_AS"/>
</dbReference>
<keyword evidence="7" id="KW-0325">Glycoprotein</keyword>
<name>A0A9N9RZP4_9DIPT</name>
<dbReference type="PROSITE" id="PS00778">
    <property type="entry name" value="HIS_ACID_PHOSPHAT_2"/>
    <property type="match status" value="1"/>
</dbReference>
<reference evidence="10" key="1">
    <citation type="submission" date="2022-01" db="EMBL/GenBank/DDBJ databases">
        <authorList>
            <person name="King R."/>
        </authorList>
    </citation>
    <scope>NUCLEOTIDE SEQUENCE</scope>
</reference>
<dbReference type="Pfam" id="PF00328">
    <property type="entry name" value="His_Phos_2"/>
    <property type="match status" value="1"/>
</dbReference>
<comment type="catalytic activity">
    <reaction evidence="1">
        <text>a phosphate monoester + H2O = an alcohol + phosphate</text>
        <dbReference type="Rhea" id="RHEA:15017"/>
        <dbReference type="ChEBI" id="CHEBI:15377"/>
        <dbReference type="ChEBI" id="CHEBI:30879"/>
        <dbReference type="ChEBI" id="CHEBI:43474"/>
        <dbReference type="ChEBI" id="CHEBI:67140"/>
        <dbReference type="EC" id="3.1.3.2"/>
    </reaction>
</comment>
<dbReference type="SUPFAM" id="SSF53254">
    <property type="entry name" value="Phosphoglycerate mutase-like"/>
    <property type="match status" value="1"/>
</dbReference>
<feature type="chain" id="PRO_5040508323" description="acid phosphatase" evidence="9">
    <location>
        <begin position="25"/>
        <end position="436"/>
    </location>
</feature>
<evidence type="ECO:0000256" key="9">
    <source>
        <dbReference type="SAM" id="SignalP"/>
    </source>
</evidence>
<keyword evidence="5" id="KW-0378">Hydrolase</keyword>
<dbReference type="CDD" id="cd07061">
    <property type="entry name" value="HP_HAP_like"/>
    <property type="match status" value="1"/>
</dbReference>
<keyword evidence="8" id="KW-0472">Membrane</keyword>
<organism evidence="10 11">
    <name type="scientific">Chironomus riparius</name>
    <dbReference type="NCBI Taxonomy" id="315576"/>
    <lineage>
        <taxon>Eukaryota</taxon>
        <taxon>Metazoa</taxon>
        <taxon>Ecdysozoa</taxon>
        <taxon>Arthropoda</taxon>
        <taxon>Hexapoda</taxon>
        <taxon>Insecta</taxon>
        <taxon>Pterygota</taxon>
        <taxon>Neoptera</taxon>
        <taxon>Endopterygota</taxon>
        <taxon>Diptera</taxon>
        <taxon>Nematocera</taxon>
        <taxon>Chironomoidea</taxon>
        <taxon>Chironomidae</taxon>
        <taxon>Chironominae</taxon>
        <taxon>Chironomus</taxon>
    </lineage>
</organism>
<feature type="transmembrane region" description="Helical" evidence="8">
    <location>
        <begin position="388"/>
        <end position="414"/>
    </location>
</feature>
<keyword evidence="6" id="KW-1015">Disulfide bond</keyword>
<feature type="signal peptide" evidence="9">
    <location>
        <begin position="1"/>
        <end position="24"/>
    </location>
</feature>
<evidence type="ECO:0000256" key="3">
    <source>
        <dbReference type="ARBA" id="ARBA00012646"/>
    </source>
</evidence>
<dbReference type="EMBL" id="OU895879">
    <property type="protein sequence ID" value="CAG9807128.1"/>
    <property type="molecule type" value="Genomic_DNA"/>
</dbReference>
<dbReference type="InterPro" id="IPR029033">
    <property type="entry name" value="His_PPase_superfam"/>
</dbReference>
<comment type="similarity">
    <text evidence="2">Belongs to the histidine acid phosphatase family.</text>
</comment>
<keyword evidence="11" id="KW-1185">Reference proteome</keyword>
<evidence type="ECO:0000313" key="11">
    <source>
        <dbReference type="Proteomes" id="UP001153620"/>
    </source>
</evidence>
<accession>A0A9N9RZP4</accession>
<gene>
    <name evidence="10" type="ORF">CHIRRI_LOCUS9977</name>
</gene>
<keyword evidence="8" id="KW-1133">Transmembrane helix</keyword>
<evidence type="ECO:0000256" key="5">
    <source>
        <dbReference type="ARBA" id="ARBA00022801"/>
    </source>
</evidence>
<proteinExistence type="inferred from homology"/>
<sequence>MIRVYKLFNLLFGVFVVNLTLCDAVDLNEGKLIAASVIFRHGDRTPVEPYPTDPYKDPKFWPVGFGQLTNTGKQQHFELGKWLRQRYNSLVSDKYNPDEMIVRSTDMDRTLMSALSDLSGFYPPKGVDVWNEEIAWQPIPVHTVPEKLDDLLAAKKSCPVYDYELKKLYKSAEFKAYDKKYKPLYKYLTENSGKKVDSLQSVQNIFSCLHIEEIYNFTLPEWTKAVYPKKMFEISGLSFAVKTYTTQLARLKTGPLLKEILHHYKNKTDSLTPKNETKRNLWIYSAHDTTVANMLNTLGVFKAIGYHNPPYASSVLIELIQLQDNYYVQVYYKNSTEPILLDLPGCGTACPLNRMFEVYKDVLPVNWDEECTLSLLQMPLDINVEESLSLVTIFGFIAVMLFVGMIVLIIATVYKRRDYLSEQKWNSLNNDSFIWN</sequence>
<evidence type="ECO:0000256" key="1">
    <source>
        <dbReference type="ARBA" id="ARBA00000032"/>
    </source>
</evidence>
<evidence type="ECO:0000256" key="4">
    <source>
        <dbReference type="ARBA" id="ARBA00022729"/>
    </source>
</evidence>
<dbReference type="PANTHER" id="PTHR11567:SF211">
    <property type="entry name" value="PROSTATIC ACID PHOSPHATASE"/>
    <property type="match status" value="1"/>
</dbReference>
<evidence type="ECO:0000256" key="6">
    <source>
        <dbReference type="ARBA" id="ARBA00023157"/>
    </source>
</evidence>
<dbReference type="PROSITE" id="PS00616">
    <property type="entry name" value="HIS_ACID_PHOSPHAT_1"/>
    <property type="match status" value="1"/>
</dbReference>
<keyword evidence="4 9" id="KW-0732">Signal</keyword>
<dbReference type="InterPro" id="IPR050645">
    <property type="entry name" value="Histidine_acid_phosphatase"/>
</dbReference>
<dbReference type="InterPro" id="IPR000560">
    <property type="entry name" value="His_Pase_clade-2"/>
</dbReference>
<dbReference type="EC" id="3.1.3.2" evidence="3"/>
<dbReference type="Proteomes" id="UP001153620">
    <property type="component" value="Chromosome 3"/>
</dbReference>
<protein>
    <recommendedName>
        <fullName evidence="3">acid phosphatase</fullName>
        <ecNumber evidence="3">3.1.3.2</ecNumber>
    </recommendedName>
</protein>
<dbReference type="GO" id="GO:0003993">
    <property type="term" value="F:acid phosphatase activity"/>
    <property type="evidence" value="ECO:0007669"/>
    <property type="project" value="UniProtKB-EC"/>
</dbReference>
<evidence type="ECO:0000256" key="2">
    <source>
        <dbReference type="ARBA" id="ARBA00005375"/>
    </source>
</evidence>